<dbReference type="Gene3D" id="3.60.10.10">
    <property type="entry name" value="Endonuclease/exonuclease/phosphatase"/>
    <property type="match status" value="1"/>
</dbReference>
<protein>
    <submittedName>
        <fullName evidence="2">RNA-directed DNA polymerase from mobile element jockey</fullName>
    </submittedName>
</protein>
<dbReference type="InterPro" id="IPR043502">
    <property type="entry name" value="DNA/RNA_pol_sf"/>
</dbReference>
<dbReference type="CDD" id="cd01650">
    <property type="entry name" value="RT_nLTR_like"/>
    <property type="match status" value="1"/>
</dbReference>
<gene>
    <name evidence="2" type="ORF">HOLleu_13330</name>
</gene>
<evidence type="ECO:0000259" key="1">
    <source>
        <dbReference type="PROSITE" id="PS50878"/>
    </source>
</evidence>
<dbReference type="Proteomes" id="UP001152320">
    <property type="component" value="Chromosome 5"/>
</dbReference>
<dbReference type="AlphaFoldDB" id="A0A9Q1CCQ4"/>
<comment type="caution">
    <text evidence="2">The sequence shown here is derived from an EMBL/GenBank/DDBJ whole genome shotgun (WGS) entry which is preliminary data.</text>
</comment>
<dbReference type="Pfam" id="PF00078">
    <property type="entry name" value="RVT_1"/>
    <property type="match status" value="1"/>
</dbReference>
<evidence type="ECO:0000313" key="3">
    <source>
        <dbReference type="Proteomes" id="UP001152320"/>
    </source>
</evidence>
<dbReference type="EMBL" id="JAIZAY010000005">
    <property type="protein sequence ID" value="KAJ8042308.1"/>
    <property type="molecule type" value="Genomic_DNA"/>
</dbReference>
<evidence type="ECO:0000313" key="2">
    <source>
        <dbReference type="EMBL" id="KAJ8042308.1"/>
    </source>
</evidence>
<reference evidence="2" key="1">
    <citation type="submission" date="2021-10" db="EMBL/GenBank/DDBJ databases">
        <title>Tropical sea cucumber genome reveals ecological adaptation and Cuvierian tubules defense mechanism.</title>
        <authorList>
            <person name="Chen T."/>
        </authorList>
    </citation>
    <scope>NUCLEOTIDE SEQUENCE</scope>
    <source>
        <strain evidence="2">Nanhai2018</strain>
        <tissue evidence="2">Muscle</tissue>
    </source>
</reference>
<dbReference type="SUPFAM" id="SSF56219">
    <property type="entry name" value="DNase I-like"/>
    <property type="match status" value="1"/>
</dbReference>
<dbReference type="InterPro" id="IPR000477">
    <property type="entry name" value="RT_dom"/>
</dbReference>
<dbReference type="OrthoDB" id="410381at2759"/>
<name>A0A9Q1CCQ4_HOLLE</name>
<feature type="domain" description="Reverse transcriptase" evidence="1">
    <location>
        <begin position="538"/>
        <end position="811"/>
    </location>
</feature>
<dbReference type="GO" id="GO:0003964">
    <property type="term" value="F:RNA-directed DNA polymerase activity"/>
    <property type="evidence" value="ECO:0007669"/>
    <property type="project" value="UniProtKB-KW"/>
</dbReference>
<dbReference type="SUPFAM" id="SSF56672">
    <property type="entry name" value="DNA/RNA polymerases"/>
    <property type="match status" value="1"/>
</dbReference>
<sequence length="1003" mass="114622">MASINSVIDENDRCNFNPVSSLDPENNVHISHQRLCSFTNPNDFYEVYKNYADARKYISFLHCNCRSLNKNFDSLSLLLGILNVKFDCVAVTETWLKEYSIEGLYQLNHYNFIHTSRTQGKGGGVGLYVKEGLQFQILQDLSIFHENVFESLFVEISRGNITTVVGVVYRPPSADINTFLVTMEELFSKIGEKITYILGDYNINTDEGHTSTAARAFENLVSSYGYTTLIDKPTRVTTDSLSLLDNIITNSDHDISSGVIIDDLSDHYPIFSFSRCSCTKFVPSTQQNNGSKRLITQSPIIDFTNSVSQIDWSDVLDCTDSDSAYNTFIDVFNKCYNNCFPFVTVKPSGAKKLWCTQGILNSCRTKNKLYRKCINHPTLENKAAYNRFRNKLTTVIRVAKFNFYQNEFDTKSIKGTWNAINTILRGCKAQGNSVNELVENGKKVSEPKEVCNTFNNYFVSVGHTLSSSIVNDSHFSYTDYLPPENDYVMYLHPTDENEIYNCIQNLKNVSPGHDNLHCKVIKSVGCFISVPLCHIINLSLRNGTIPTDLKLARVIPIYKSGDKFLKSNYRPISVLPVFSKILERIVYTRLLNFLEKHGIIYEHQYGFLPKKSTSHALINFANKIIDAFENNKLSCGIFLDLSKAFDTLDHNILMYKLHHYGIRGIAYHWFNDYLSNRSQYVNISTVNSHMCSITTGVPQGSILGPLLFLIYINDLPSVSSRLKFTLYADDTNISYEHTDIDLLLHYLNSEMIKVTNWFATNKLLLNAKKSIAILFRPYQKRINFVGNTAGILIQNNFVPFSDSANFLGVTIDPHLNWIPHIENLCKKLSKGSSIIFKLHNLLPIKILLTIYNSLILPLLSYCAIIWGNTADVHVNKLFVIQKRIFRAIDKKSPLEHTKPIFKKYNCLSLPDIIKHHISVFMFQSFHNLLPNSFINLFNHHGHPYDTRNSLDFVIPLCRLSISQRHIRYLGPLTWNALPGEIKNSPTLPTFKRRHKLYLLTHYS</sequence>
<dbReference type="InterPro" id="IPR005135">
    <property type="entry name" value="Endo/exonuclease/phosphatase"/>
</dbReference>
<dbReference type="PANTHER" id="PTHR33332">
    <property type="entry name" value="REVERSE TRANSCRIPTASE DOMAIN-CONTAINING PROTEIN"/>
    <property type="match status" value="1"/>
</dbReference>
<dbReference type="PROSITE" id="PS50878">
    <property type="entry name" value="RT_POL"/>
    <property type="match status" value="1"/>
</dbReference>
<dbReference type="InterPro" id="IPR036691">
    <property type="entry name" value="Endo/exonu/phosph_ase_sf"/>
</dbReference>
<organism evidence="2 3">
    <name type="scientific">Holothuria leucospilota</name>
    <name type="common">Black long sea cucumber</name>
    <name type="synonym">Mertensiothuria leucospilota</name>
    <dbReference type="NCBI Taxonomy" id="206669"/>
    <lineage>
        <taxon>Eukaryota</taxon>
        <taxon>Metazoa</taxon>
        <taxon>Echinodermata</taxon>
        <taxon>Eleutherozoa</taxon>
        <taxon>Echinozoa</taxon>
        <taxon>Holothuroidea</taxon>
        <taxon>Aspidochirotacea</taxon>
        <taxon>Aspidochirotida</taxon>
        <taxon>Holothuriidae</taxon>
        <taxon>Holothuria</taxon>
    </lineage>
</organism>
<keyword evidence="2" id="KW-0808">Transferase</keyword>
<accession>A0A9Q1CCQ4</accession>
<proteinExistence type="predicted"/>
<dbReference type="Pfam" id="PF03372">
    <property type="entry name" value="Exo_endo_phos"/>
    <property type="match status" value="1"/>
</dbReference>
<keyword evidence="2" id="KW-0695">RNA-directed DNA polymerase</keyword>
<keyword evidence="3" id="KW-1185">Reference proteome</keyword>
<keyword evidence="2" id="KW-0548">Nucleotidyltransferase</keyword>